<proteinExistence type="predicted"/>
<gene>
    <name evidence="2" type="ORF">EZJ19_09365</name>
</gene>
<keyword evidence="3" id="KW-1185">Reference proteome</keyword>
<feature type="compositionally biased region" description="Basic and acidic residues" evidence="1">
    <location>
        <begin position="81"/>
        <end position="97"/>
    </location>
</feature>
<protein>
    <submittedName>
        <fullName evidence="2">Uncharacterized protein</fullName>
    </submittedName>
</protein>
<organism evidence="2 3">
    <name type="scientific">Parasulfuritortus cantonensis</name>
    <dbReference type="NCBI Taxonomy" id="2528202"/>
    <lineage>
        <taxon>Bacteria</taxon>
        <taxon>Pseudomonadati</taxon>
        <taxon>Pseudomonadota</taxon>
        <taxon>Betaproteobacteria</taxon>
        <taxon>Nitrosomonadales</taxon>
        <taxon>Thiobacillaceae</taxon>
        <taxon>Parasulfuritortus</taxon>
    </lineage>
</organism>
<feature type="region of interest" description="Disordered" evidence="1">
    <location>
        <begin position="26"/>
        <end position="49"/>
    </location>
</feature>
<dbReference type="RefSeq" id="WP_131446922.1">
    <property type="nucleotide sequence ID" value="NZ_SJZB01000034.1"/>
</dbReference>
<dbReference type="OrthoDB" id="10013638at2"/>
<evidence type="ECO:0000313" key="3">
    <source>
        <dbReference type="Proteomes" id="UP000295443"/>
    </source>
</evidence>
<dbReference type="Proteomes" id="UP000295443">
    <property type="component" value="Unassembled WGS sequence"/>
</dbReference>
<evidence type="ECO:0000313" key="2">
    <source>
        <dbReference type="EMBL" id="TCJ14647.1"/>
    </source>
</evidence>
<feature type="compositionally biased region" description="Gly residues" evidence="1">
    <location>
        <begin position="34"/>
        <end position="46"/>
    </location>
</feature>
<sequence>MRFPSDSVPPPPAAVDATEVTAKAAVKPVPRIGTGPGGPLPQGGGSAAAEALPREFYERAENDRRRMCRRLYHVPVMLDTRSGEERRKQARRTEDPPSHIAEAV</sequence>
<accession>A0A4R1BCD9</accession>
<feature type="region of interest" description="Disordered" evidence="1">
    <location>
        <begin position="80"/>
        <end position="104"/>
    </location>
</feature>
<evidence type="ECO:0000256" key="1">
    <source>
        <dbReference type="SAM" id="MobiDB-lite"/>
    </source>
</evidence>
<reference evidence="2 3" key="1">
    <citation type="submission" date="2019-03" db="EMBL/GenBank/DDBJ databases">
        <title>Genome sequence of Thiobacillaceae bacterium LSR1, a sulfur-oxidizing bacterium isolated from freshwater sediment.</title>
        <authorList>
            <person name="Li S."/>
        </authorList>
    </citation>
    <scope>NUCLEOTIDE SEQUENCE [LARGE SCALE GENOMIC DNA]</scope>
    <source>
        <strain evidence="2 3">LSR1</strain>
    </source>
</reference>
<comment type="caution">
    <text evidence="2">The sequence shown here is derived from an EMBL/GenBank/DDBJ whole genome shotgun (WGS) entry which is preliminary data.</text>
</comment>
<dbReference type="AlphaFoldDB" id="A0A4R1BCD9"/>
<feature type="region of interest" description="Disordered" evidence="1">
    <location>
        <begin position="1"/>
        <end position="20"/>
    </location>
</feature>
<dbReference type="EMBL" id="SJZB01000034">
    <property type="protein sequence ID" value="TCJ14647.1"/>
    <property type="molecule type" value="Genomic_DNA"/>
</dbReference>
<name>A0A4R1BCD9_9PROT</name>